<evidence type="ECO:0000259" key="2">
    <source>
        <dbReference type="Pfam" id="PF00144"/>
    </source>
</evidence>
<keyword evidence="4" id="KW-1185">Reference proteome</keyword>
<dbReference type="Gene3D" id="3.40.710.10">
    <property type="entry name" value="DD-peptidase/beta-lactamase superfamily"/>
    <property type="match status" value="1"/>
</dbReference>
<dbReference type="PATRIC" id="fig|1391654.3.peg.1958"/>
<protein>
    <submittedName>
        <fullName evidence="3">Beta-lactamase</fullName>
    </submittedName>
</protein>
<feature type="region of interest" description="Disordered" evidence="1">
    <location>
        <begin position="15"/>
        <end position="41"/>
    </location>
</feature>
<dbReference type="SUPFAM" id="SSF56601">
    <property type="entry name" value="beta-lactamase/transpeptidase-like"/>
    <property type="match status" value="1"/>
</dbReference>
<evidence type="ECO:0000313" key="4">
    <source>
        <dbReference type="Proteomes" id="UP000064967"/>
    </source>
</evidence>
<dbReference type="STRING" id="1391654.AKJ09_01946"/>
<dbReference type="KEGG" id="llu:AKJ09_01946"/>
<sequence>MAALLFATTFACGSAPPPESAVRAKDASRTGGASTATATATAMGTAEKQLTADETLSTDDGATFQAARGWFVSKRGAMTVLQTPEKEVSIALVTSTEPDAEKAITAAWENLSKGFSRPVKQRMTPPARDGWTSITQIVYETKTDETRVVIGLARAEGGKQHVMLFDGTESGFDRRGAQIGTIQSSYKPKGLAAEALGGREAHDLDSARLAAFASFAESARDALTIPGTAVAIVQHGKVVFAKGFGVREKGKPELVTPKTLFMIGSTTKSLTTIMMAKLVDEGVFDWDTPMTKLMPEFALGDASATEKITLRHTVCACTGMPRQDMAFLFEYAGSTPEKRVASLRQAKPTTGFGETFQYSNMLVAAGGYVAAHAAAPGKALGPAYDETLRSRVLEPLGMRSTTSDLATVRRAEHASPHGLTPEGGSALSPLGTEEGVFAIRPAGAVWSNVEEMARVLALELGKGSVDGKHIVSEKNLLLRREPQVKITEKMAYGIGLFLEDDHGLPVAGHGGNNLGFTSDFFFLPKSDVGMVVLSNKGGANTYRRVLRRKLVELLFDANPEAEPLLRFALEQGKKSLAGDLALVERRPSAAFFTSLAGTWSSPELGTITIRRDAKGTAILDAGEWNTAFGEKTEKDGGKKLYMLDPPWLGETLVVGSSGEPTLTLESGQEKHVFRRTK</sequence>
<organism evidence="3 4">
    <name type="scientific">Labilithrix luteola</name>
    <dbReference type="NCBI Taxonomy" id="1391654"/>
    <lineage>
        <taxon>Bacteria</taxon>
        <taxon>Pseudomonadati</taxon>
        <taxon>Myxococcota</taxon>
        <taxon>Polyangia</taxon>
        <taxon>Polyangiales</taxon>
        <taxon>Labilitrichaceae</taxon>
        <taxon>Labilithrix</taxon>
    </lineage>
</organism>
<name>A0A0K1PP49_9BACT</name>
<accession>A0A0K1PP49</accession>
<feature type="domain" description="Beta-lactamase-related" evidence="2">
    <location>
        <begin position="220"/>
        <end position="551"/>
    </location>
</feature>
<gene>
    <name evidence="3" type="ORF">AKJ09_01946</name>
</gene>
<dbReference type="Pfam" id="PF00144">
    <property type="entry name" value="Beta-lactamase"/>
    <property type="match status" value="1"/>
</dbReference>
<dbReference type="Proteomes" id="UP000064967">
    <property type="component" value="Chromosome"/>
</dbReference>
<dbReference type="PANTHER" id="PTHR46825">
    <property type="entry name" value="D-ALANYL-D-ALANINE-CARBOXYPEPTIDASE/ENDOPEPTIDASE AMPH"/>
    <property type="match status" value="1"/>
</dbReference>
<dbReference type="InterPro" id="IPR001466">
    <property type="entry name" value="Beta-lactam-related"/>
</dbReference>
<dbReference type="AlphaFoldDB" id="A0A0K1PP49"/>
<reference evidence="3 4" key="1">
    <citation type="submission" date="2015-08" db="EMBL/GenBank/DDBJ databases">
        <authorList>
            <person name="Babu N.S."/>
            <person name="Beckwith C.J."/>
            <person name="Beseler K.G."/>
            <person name="Brison A."/>
            <person name="Carone J.V."/>
            <person name="Caskin T.P."/>
            <person name="Diamond M."/>
            <person name="Durham M.E."/>
            <person name="Foxe J.M."/>
            <person name="Go M."/>
            <person name="Henderson B.A."/>
            <person name="Jones I.B."/>
            <person name="McGettigan J.A."/>
            <person name="Micheletti S.J."/>
            <person name="Nasrallah M.E."/>
            <person name="Ortiz D."/>
            <person name="Piller C.R."/>
            <person name="Privatt S.R."/>
            <person name="Schneider S.L."/>
            <person name="Sharp S."/>
            <person name="Smith T.C."/>
            <person name="Stanton J.D."/>
            <person name="Ullery H.E."/>
            <person name="Wilson R.J."/>
            <person name="Serrano M.G."/>
            <person name="Buck G."/>
            <person name="Lee V."/>
            <person name="Wang Y."/>
            <person name="Carvalho R."/>
            <person name="Voegtly L."/>
            <person name="Shi R."/>
            <person name="Duckworth R."/>
            <person name="Johnson A."/>
            <person name="Loviza R."/>
            <person name="Walstead R."/>
            <person name="Shah Z."/>
            <person name="Kiflezghi M."/>
            <person name="Wade K."/>
            <person name="Ball S.L."/>
            <person name="Bradley K.W."/>
            <person name="Asai D.J."/>
            <person name="Bowman C.A."/>
            <person name="Russell D.A."/>
            <person name="Pope W.H."/>
            <person name="Jacobs-Sera D."/>
            <person name="Hendrix R.W."/>
            <person name="Hatfull G.F."/>
        </authorList>
    </citation>
    <scope>NUCLEOTIDE SEQUENCE [LARGE SCALE GENOMIC DNA]</scope>
    <source>
        <strain evidence="3 4">DSM 27648</strain>
    </source>
</reference>
<dbReference type="PANTHER" id="PTHR46825:SF15">
    <property type="entry name" value="BETA-LACTAMASE-RELATED DOMAIN-CONTAINING PROTEIN"/>
    <property type="match status" value="1"/>
</dbReference>
<dbReference type="InterPro" id="IPR012338">
    <property type="entry name" value="Beta-lactam/transpept-like"/>
</dbReference>
<evidence type="ECO:0000256" key="1">
    <source>
        <dbReference type="SAM" id="MobiDB-lite"/>
    </source>
</evidence>
<dbReference type="EMBL" id="CP012333">
    <property type="protein sequence ID" value="AKU95282.1"/>
    <property type="molecule type" value="Genomic_DNA"/>
</dbReference>
<feature type="compositionally biased region" description="Low complexity" evidence="1">
    <location>
        <begin position="30"/>
        <end position="41"/>
    </location>
</feature>
<dbReference type="InterPro" id="IPR050491">
    <property type="entry name" value="AmpC-like"/>
</dbReference>
<evidence type="ECO:0000313" key="3">
    <source>
        <dbReference type="EMBL" id="AKU95282.1"/>
    </source>
</evidence>
<proteinExistence type="predicted"/>